<keyword evidence="2" id="KW-0645">Protease</keyword>
<evidence type="ECO:0000313" key="3">
    <source>
        <dbReference type="Proteomes" id="UP000501240"/>
    </source>
</evidence>
<dbReference type="InterPro" id="IPR006311">
    <property type="entry name" value="TAT_signal"/>
</dbReference>
<dbReference type="EMBL" id="CP053892">
    <property type="protein sequence ID" value="QKG23386.1"/>
    <property type="molecule type" value="Genomic_DNA"/>
</dbReference>
<sequence>MHSKIARRGRTVGGAVAGTVAALALAAAPAQADDAPPYALPPLVAAGANHDRNLAAEVNYWTLDRIAQAGFNDDYGNENGQGADAYAPTGGWDALSAPWSSGGLISRTAGKLLVHMHNTSNSSDTRYDSCSANVVTSANQSVITAAGHCFRVDSNYGATGTYEADNAVFIPGFNGAGLARHVPGGTPGTTLPGPDVAPYGVWGVTQAWVTYQWQVHSNWSLGADVGMGVVAKPGESRPIGQAVGAQNIAFDVSGNPKQLYQFGYPTDNIRNWYWGKNNDGTNRSLGVPAAQRRGYDGRTLMYAHSGTSIDDAQLGDMGHDMPSAMSPGSSGGPWLTGFDPATGTGTQIAVTSRFTNSTGDAPAVNLFGPLSWALGPWSVGQGFGPQSKAVYDLAQAATP</sequence>
<keyword evidence="3" id="KW-1185">Reference proteome</keyword>
<dbReference type="Gene3D" id="2.40.10.10">
    <property type="entry name" value="Trypsin-like serine proteases"/>
    <property type="match status" value="2"/>
</dbReference>
<dbReference type="RefSeq" id="WP_173097360.1">
    <property type="nucleotide sequence ID" value="NZ_CP053892.1"/>
</dbReference>
<keyword evidence="2" id="KW-0378">Hydrolase</keyword>
<gene>
    <name evidence="2" type="ORF">ACTIVE_5029</name>
</gene>
<evidence type="ECO:0000313" key="2">
    <source>
        <dbReference type="EMBL" id="QKG23386.1"/>
    </source>
</evidence>
<organism evidence="2 3">
    <name type="scientific">Actinomadura verrucosospora</name>
    <dbReference type="NCBI Taxonomy" id="46165"/>
    <lineage>
        <taxon>Bacteria</taxon>
        <taxon>Bacillati</taxon>
        <taxon>Actinomycetota</taxon>
        <taxon>Actinomycetes</taxon>
        <taxon>Streptosporangiales</taxon>
        <taxon>Thermomonosporaceae</taxon>
        <taxon>Actinomadura</taxon>
    </lineage>
</organism>
<evidence type="ECO:0000256" key="1">
    <source>
        <dbReference type="SAM" id="SignalP"/>
    </source>
</evidence>
<protein>
    <submittedName>
        <fullName evidence="2">Alkaline serine protease AL20 domain protein</fullName>
        <ecNumber evidence="2">3.4.21.1</ecNumber>
    </submittedName>
</protein>
<dbReference type="InterPro" id="IPR043504">
    <property type="entry name" value="Peptidase_S1_PA_chymotrypsin"/>
</dbReference>
<proteinExistence type="predicted"/>
<keyword evidence="1" id="KW-0732">Signal</keyword>
<feature type="chain" id="PRO_5028911041" evidence="1">
    <location>
        <begin position="33"/>
        <end position="399"/>
    </location>
</feature>
<dbReference type="GO" id="GO:0004252">
    <property type="term" value="F:serine-type endopeptidase activity"/>
    <property type="evidence" value="ECO:0007669"/>
    <property type="project" value="UniProtKB-EC"/>
</dbReference>
<dbReference type="AlphaFoldDB" id="A0A7D3ZYP8"/>
<feature type="signal peptide" evidence="1">
    <location>
        <begin position="1"/>
        <end position="32"/>
    </location>
</feature>
<dbReference type="Proteomes" id="UP000501240">
    <property type="component" value="Chromosome"/>
</dbReference>
<name>A0A7D3ZYP8_ACTVE</name>
<accession>A0A7D3ZYP8</accession>
<dbReference type="PROSITE" id="PS51318">
    <property type="entry name" value="TAT"/>
    <property type="match status" value="1"/>
</dbReference>
<dbReference type="GO" id="GO:0006508">
    <property type="term" value="P:proteolysis"/>
    <property type="evidence" value="ECO:0007669"/>
    <property type="project" value="UniProtKB-KW"/>
</dbReference>
<reference evidence="2 3" key="1">
    <citation type="submission" date="2020-05" db="EMBL/GenBank/DDBJ databases">
        <title>Actinomadura verrucosospora NRRL-B18236 (PFL_A860) Genome sequencing and assembly.</title>
        <authorList>
            <person name="Samborskyy M."/>
        </authorList>
    </citation>
    <scope>NUCLEOTIDE SEQUENCE [LARGE SCALE GENOMIC DNA]</scope>
    <source>
        <strain evidence="2 3">NRRL:B18236</strain>
    </source>
</reference>
<dbReference type="EC" id="3.4.21.1" evidence="2"/>